<protein>
    <submittedName>
        <fullName evidence="1">TIGR04282 family arsenosugar biosynthesis glycosyltransferase</fullName>
    </submittedName>
</protein>
<accession>A0ABY3PLD9</accession>
<dbReference type="Pfam" id="PF09837">
    <property type="entry name" value="DUF2064"/>
    <property type="match status" value="1"/>
</dbReference>
<dbReference type="SUPFAM" id="SSF53448">
    <property type="entry name" value="Nucleotide-diphospho-sugar transferases"/>
    <property type="match status" value="1"/>
</dbReference>
<dbReference type="Proteomes" id="UP001054846">
    <property type="component" value="Chromosome"/>
</dbReference>
<dbReference type="PANTHER" id="PTHR36529">
    <property type="entry name" value="SLL1095 PROTEIN"/>
    <property type="match status" value="1"/>
</dbReference>
<dbReference type="InterPro" id="IPR029044">
    <property type="entry name" value="Nucleotide-diphossugar_trans"/>
</dbReference>
<dbReference type="PANTHER" id="PTHR36529:SF1">
    <property type="entry name" value="GLYCOSYLTRANSFERASE"/>
    <property type="match status" value="1"/>
</dbReference>
<dbReference type="EMBL" id="CP063845">
    <property type="protein sequence ID" value="UFP94515.1"/>
    <property type="molecule type" value="Genomic_DNA"/>
</dbReference>
<dbReference type="Gene3D" id="3.90.550.10">
    <property type="entry name" value="Spore Coat Polysaccharide Biosynthesis Protein SpsA, Chain A"/>
    <property type="match status" value="1"/>
</dbReference>
<gene>
    <name evidence="1" type="ORF">ISF26_22705</name>
</gene>
<organism evidence="1 2">
    <name type="scientific">Gloeobacter morelensis MG652769</name>
    <dbReference type="NCBI Taxonomy" id="2781736"/>
    <lineage>
        <taxon>Bacteria</taxon>
        <taxon>Bacillati</taxon>
        <taxon>Cyanobacteriota</taxon>
        <taxon>Cyanophyceae</taxon>
        <taxon>Gloeobacterales</taxon>
        <taxon>Gloeobacteraceae</taxon>
        <taxon>Gloeobacter</taxon>
        <taxon>Gloeobacter morelensis</taxon>
    </lineage>
</organism>
<dbReference type="RefSeq" id="WP_230841562.1">
    <property type="nucleotide sequence ID" value="NZ_CP063845.1"/>
</dbReference>
<reference evidence="1 2" key="1">
    <citation type="journal article" date="2021" name="Genome Biol. Evol.">
        <title>Complete Genome Sequencing of a Novel Gloeobacter Species from a Waterfall Cave in Mexico.</title>
        <authorList>
            <person name="Saw J.H."/>
            <person name="Cardona T."/>
            <person name="Montejano G."/>
        </authorList>
    </citation>
    <scope>NUCLEOTIDE SEQUENCE [LARGE SCALE GENOMIC DNA]</scope>
    <source>
        <strain evidence="1">MG652769</strain>
    </source>
</reference>
<evidence type="ECO:0000313" key="2">
    <source>
        <dbReference type="Proteomes" id="UP001054846"/>
    </source>
</evidence>
<evidence type="ECO:0000313" key="1">
    <source>
        <dbReference type="EMBL" id="UFP94515.1"/>
    </source>
</evidence>
<dbReference type="InterPro" id="IPR018641">
    <property type="entry name" value="Trfase_1_rSAM/seldom-assoc"/>
</dbReference>
<proteinExistence type="predicted"/>
<keyword evidence="2" id="KW-1185">Reference proteome</keyword>
<sequence>MKHPALIVFAKTPVPGRVKTRLCPPLTPQQACRLYAAFLSDILGEAVRLAQWRRVIAYAGDPDWFAPWRGDFELLEQQGADLGERLLHAFEAVGTPAVGIGSDSPHLDSEVYRVAAERLGQVPVVIGPCTDGGYYLIALARPVDLFTAMPMGTERLLAATLGRGRSLDLAIGLLCEDSDVDTWADVQAVRARLPAHSRRILAAIEAELACQDEPKQ</sequence>
<dbReference type="NCBIfam" id="TIGR04282">
    <property type="entry name" value="glyco_like_cofC"/>
    <property type="match status" value="1"/>
</dbReference>
<name>A0ABY3PLD9_9CYAN</name>